<protein>
    <submittedName>
        <fullName evidence="1">Uncharacterized protein</fullName>
    </submittedName>
</protein>
<dbReference type="EMBL" id="AWEX01000116">
    <property type="protein sequence ID" value="KED03373.1"/>
    <property type="molecule type" value="Genomic_DNA"/>
</dbReference>
<dbReference type="Proteomes" id="UP000028704">
    <property type="component" value="Unassembled WGS sequence"/>
</dbReference>
<accession>A0A922T1D8</accession>
<gene>
    <name evidence="1" type="ORF">CECT5772_10928</name>
</gene>
<organism evidence="1 2">
    <name type="scientific">Streptococcus equi subsp. ruminatorum CECT 5772</name>
    <dbReference type="NCBI Taxonomy" id="1051981"/>
    <lineage>
        <taxon>Bacteria</taxon>
        <taxon>Bacillati</taxon>
        <taxon>Bacillota</taxon>
        <taxon>Bacilli</taxon>
        <taxon>Lactobacillales</taxon>
        <taxon>Streptococcaceae</taxon>
        <taxon>Streptococcus</taxon>
    </lineage>
</organism>
<evidence type="ECO:0000313" key="1">
    <source>
        <dbReference type="EMBL" id="KED03373.1"/>
    </source>
</evidence>
<evidence type="ECO:0000313" key="2">
    <source>
        <dbReference type="Proteomes" id="UP000028704"/>
    </source>
</evidence>
<dbReference type="AlphaFoldDB" id="A0A922T1D8"/>
<proteinExistence type="predicted"/>
<name>A0A922T1D8_9STRE</name>
<reference evidence="1 2" key="1">
    <citation type="journal article" date="2014" name="Int. J. Syst. Evol. Microbiol.">
        <title>Phylogenomics and the dynamic genome evolution of the genus Streptococcus.</title>
        <authorList>
            <consortium name="The Broad Institute Genome Sequencing Platform"/>
            <person name="Richards V.P."/>
            <person name="Palmer S.R."/>
            <person name="Pavinski Bitar P.D."/>
            <person name="Qin X."/>
            <person name="Weinstock G.M."/>
            <person name="Highlander S.K."/>
            <person name="Town C.D."/>
            <person name="Burne R.A."/>
            <person name="Stanhope M.J."/>
        </authorList>
    </citation>
    <scope>NUCLEOTIDE SEQUENCE [LARGE SCALE GENOMIC DNA]</scope>
    <source>
        <strain evidence="1 2">CECT 5772</strain>
    </source>
</reference>
<sequence>MRGDEGCLLFCDVQSEEDAFLEVIKVHVTKRLALDIFDQFVNCFKLSVRISSSMALVISSL</sequence>
<comment type="caution">
    <text evidence="1">The sequence shown here is derived from an EMBL/GenBank/DDBJ whole genome shotgun (WGS) entry which is preliminary data.</text>
</comment>